<evidence type="ECO:0000256" key="5">
    <source>
        <dbReference type="SAM" id="MobiDB-lite"/>
    </source>
</evidence>
<feature type="domain" description="FYVE-type" evidence="6">
    <location>
        <begin position="163"/>
        <end position="218"/>
    </location>
</feature>
<evidence type="ECO:0000313" key="8">
    <source>
        <dbReference type="Proteomes" id="UP000053958"/>
    </source>
</evidence>
<evidence type="ECO:0000259" key="6">
    <source>
        <dbReference type="PROSITE" id="PS50178"/>
    </source>
</evidence>
<dbReference type="InterPro" id="IPR011011">
    <property type="entry name" value="Znf_FYVE_PHD"/>
</dbReference>
<dbReference type="GO" id="GO:0008270">
    <property type="term" value="F:zinc ion binding"/>
    <property type="evidence" value="ECO:0007669"/>
    <property type="project" value="UniProtKB-KW"/>
</dbReference>
<keyword evidence="1" id="KW-0479">Metal-binding</keyword>
<dbReference type="Pfam" id="PF01363">
    <property type="entry name" value="FYVE"/>
    <property type="match status" value="1"/>
</dbReference>
<protein>
    <recommendedName>
        <fullName evidence="6">FYVE-type domain-containing protein</fullName>
    </recommendedName>
</protein>
<evidence type="ECO:0000256" key="1">
    <source>
        <dbReference type="ARBA" id="ARBA00022723"/>
    </source>
</evidence>
<dbReference type="PANTHER" id="PTHR23164:SF30">
    <property type="entry name" value="EARLY ENDOSOME ANTIGEN 1"/>
    <property type="match status" value="1"/>
</dbReference>
<evidence type="ECO:0000313" key="7">
    <source>
        <dbReference type="EMBL" id="KKA24671.1"/>
    </source>
</evidence>
<evidence type="ECO:0000256" key="2">
    <source>
        <dbReference type="ARBA" id="ARBA00022771"/>
    </source>
</evidence>
<organism evidence="7 8">
    <name type="scientific">Rasamsonia emersonii (strain ATCC 16479 / CBS 393.64 / IMI 116815)</name>
    <dbReference type="NCBI Taxonomy" id="1408163"/>
    <lineage>
        <taxon>Eukaryota</taxon>
        <taxon>Fungi</taxon>
        <taxon>Dikarya</taxon>
        <taxon>Ascomycota</taxon>
        <taxon>Pezizomycotina</taxon>
        <taxon>Eurotiomycetes</taxon>
        <taxon>Eurotiomycetidae</taxon>
        <taxon>Eurotiales</taxon>
        <taxon>Trichocomaceae</taxon>
        <taxon>Rasamsonia</taxon>
    </lineage>
</organism>
<accession>A0A0F4Z3M5</accession>
<feature type="region of interest" description="Disordered" evidence="5">
    <location>
        <begin position="1"/>
        <end position="49"/>
    </location>
</feature>
<dbReference type="PROSITE" id="PS50178">
    <property type="entry name" value="ZF_FYVE"/>
    <property type="match status" value="1"/>
</dbReference>
<feature type="region of interest" description="Disordered" evidence="5">
    <location>
        <begin position="254"/>
        <end position="289"/>
    </location>
</feature>
<dbReference type="Proteomes" id="UP000053958">
    <property type="component" value="Unassembled WGS sequence"/>
</dbReference>
<keyword evidence="8" id="KW-1185">Reference proteome</keyword>
<evidence type="ECO:0000256" key="4">
    <source>
        <dbReference type="PROSITE-ProRule" id="PRU00091"/>
    </source>
</evidence>
<reference evidence="7 8" key="1">
    <citation type="submission" date="2015-04" db="EMBL/GenBank/DDBJ databases">
        <authorList>
            <person name="Heijne W.H."/>
            <person name="Fedorova N.D."/>
            <person name="Nierman W.C."/>
            <person name="Vollebregt A.W."/>
            <person name="Zhao Z."/>
            <person name="Wu L."/>
            <person name="Kumar M."/>
            <person name="Stam H."/>
            <person name="van den Berg M.A."/>
            <person name="Pel H.J."/>
        </authorList>
    </citation>
    <scope>NUCLEOTIDE SEQUENCE [LARGE SCALE GENOMIC DNA]</scope>
    <source>
        <strain evidence="7 8">CBS 393.64</strain>
    </source>
</reference>
<feature type="compositionally biased region" description="Low complexity" evidence="5">
    <location>
        <begin position="254"/>
        <end position="272"/>
    </location>
</feature>
<dbReference type="OrthoDB" id="10018316at2759"/>
<dbReference type="InterPro" id="IPR013083">
    <property type="entry name" value="Znf_RING/FYVE/PHD"/>
</dbReference>
<dbReference type="SMART" id="SM00064">
    <property type="entry name" value="FYVE"/>
    <property type="match status" value="1"/>
</dbReference>
<sequence length="289" mass="31480">MATHTTTPTQTITTTTAAGQISVYGHPTPNTSATNTPANNSPTSPRMTTAAGYQLPLQSRQIRPPKTPLYVPAALRPTERPQKPAPPTPPRSVHGSLDSLNECDSSSAAMSRQVTSESTKSAISKLAEDAWMREEHLGEVTGAPKRDHWKADSASQTCDSPTCRAFFGLFLRRHHCRHCGHVFCAAHTPHVVPLDQDARFHPDGTPSRACDLCWQAYQRWEESRAAGISRIQSMLDARKDGTISSDDLKATLSISDTSSQSQTSDSASDNQTLDPVASSVPRDWNWSTF</sequence>
<dbReference type="SUPFAM" id="SSF57903">
    <property type="entry name" value="FYVE/PHD zinc finger"/>
    <property type="match status" value="1"/>
</dbReference>
<keyword evidence="2 4" id="KW-0863">Zinc-finger</keyword>
<feature type="compositionally biased region" description="Low complexity" evidence="5">
    <location>
        <begin position="1"/>
        <end position="16"/>
    </location>
</feature>
<feature type="compositionally biased region" description="Low complexity" evidence="5">
    <location>
        <begin position="27"/>
        <end position="45"/>
    </location>
</feature>
<dbReference type="RefSeq" id="XP_013331283.1">
    <property type="nucleotide sequence ID" value="XM_013475829.1"/>
</dbReference>
<dbReference type="Gene3D" id="3.30.40.10">
    <property type="entry name" value="Zinc/RING finger domain, C3HC4 (zinc finger)"/>
    <property type="match status" value="1"/>
</dbReference>
<feature type="region of interest" description="Disordered" evidence="5">
    <location>
        <begin position="75"/>
        <end position="121"/>
    </location>
</feature>
<feature type="compositionally biased region" description="Polar residues" evidence="5">
    <location>
        <begin position="98"/>
        <end position="121"/>
    </location>
</feature>
<dbReference type="EMBL" id="LASV01000053">
    <property type="protein sequence ID" value="KKA24671.1"/>
    <property type="molecule type" value="Genomic_DNA"/>
</dbReference>
<dbReference type="InterPro" id="IPR000306">
    <property type="entry name" value="Znf_FYVE"/>
</dbReference>
<dbReference type="CDD" id="cd15760">
    <property type="entry name" value="FYVE_scVPS27p_like"/>
    <property type="match status" value="1"/>
</dbReference>
<dbReference type="GeneID" id="25313654"/>
<dbReference type="STRING" id="1408163.A0A0F4Z3M5"/>
<comment type="caution">
    <text evidence="7">The sequence shown here is derived from an EMBL/GenBank/DDBJ whole genome shotgun (WGS) entry which is preliminary data.</text>
</comment>
<gene>
    <name evidence="7" type="ORF">T310_1303</name>
</gene>
<dbReference type="InterPro" id="IPR017455">
    <property type="entry name" value="Znf_FYVE-rel"/>
</dbReference>
<proteinExistence type="predicted"/>
<evidence type="ECO:0000256" key="3">
    <source>
        <dbReference type="ARBA" id="ARBA00022833"/>
    </source>
</evidence>
<dbReference type="AlphaFoldDB" id="A0A0F4Z3M5"/>
<name>A0A0F4Z3M5_RASE3</name>
<dbReference type="PANTHER" id="PTHR23164">
    <property type="entry name" value="EARLY ENDOSOME ANTIGEN 1"/>
    <property type="match status" value="1"/>
</dbReference>
<keyword evidence="3" id="KW-0862">Zinc</keyword>